<gene>
    <name evidence="2" type="ORF">OHAE_166</name>
</gene>
<reference evidence="3" key="1">
    <citation type="submission" date="2017-12" db="EMBL/GenBank/DDBJ databases">
        <authorList>
            <person name="Diaz M."/>
        </authorList>
    </citation>
    <scope>NUCLEOTIDE SEQUENCE [LARGE SCALE GENOMIC DNA]</scope>
    <source>
        <strain evidence="3">FI11154</strain>
    </source>
</reference>
<keyword evidence="1" id="KW-0812">Transmembrane</keyword>
<dbReference type="NCBIfam" id="TIGR04409">
    <property type="entry name" value="LptC_YrbK"/>
    <property type="match status" value="1"/>
</dbReference>
<dbReference type="InterPro" id="IPR010664">
    <property type="entry name" value="LipoPS_assembly_LptC-rel"/>
</dbReference>
<keyword evidence="1" id="KW-0472">Membrane</keyword>
<accession>A0A2P9HJP3</accession>
<organism evidence="2 3">
    <name type="scientific">Ochrobactrum soli</name>
    <dbReference type="NCBI Taxonomy" id="2448455"/>
    <lineage>
        <taxon>Bacteria</taxon>
        <taxon>Pseudomonadati</taxon>
        <taxon>Pseudomonadota</taxon>
        <taxon>Alphaproteobacteria</taxon>
        <taxon>Hyphomicrobiales</taxon>
        <taxon>Brucellaceae</taxon>
        <taxon>Brucella/Ochrobactrum group</taxon>
        <taxon>Ochrobactrum</taxon>
    </lineage>
</organism>
<keyword evidence="1" id="KW-1133">Transmembrane helix</keyword>
<proteinExistence type="predicted"/>
<evidence type="ECO:0000256" key="1">
    <source>
        <dbReference type="SAM" id="Phobius"/>
    </source>
</evidence>
<dbReference type="GO" id="GO:0005886">
    <property type="term" value="C:plasma membrane"/>
    <property type="evidence" value="ECO:0007669"/>
    <property type="project" value="InterPro"/>
</dbReference>
<evidence type="ECO:0000313" key="3">
    <source>
        <dbReference type="Proteomes" id="UP000246073"/>
    </source>
</evidence>
<dbReference type="EMBL" id="OOFM01000005">
    <property type="protein sequence ID" value="SPL64299.1"/>
    <property type="molecule type" value="Genomic_DNA"/>
</dbReference>
<dbReference type="AlphaFoldDB" id="A0A2P9HJP3"/>
<dbReference type="GO" id="GO:0015221">
    <property type="term" value="F:lipopolysaccharide transmembrane transporter activity"/>
    <property type="evidence" value="ECO:0007669"/>
    <property type="project" value="InterPro"/>
</dbReference>
<dbReference type="Pfam" id="PF06835">
    <property type="entry name" value="LptC"/>
    <property type="match status" value="1"/>
</dbReference>
<evidence type="ECO:0000313" key="2">
    <source>
        <dbReference type="EMBL" id="SPL64299.1"/>
    </source>
</evidence>
<dbReference type="Gene3D" id="2.60.450.10">
    <property type="entry name" value="Lipopolysaccharide (LPS) transport protein A like domain"/>
    <property type="match status" value="1"/>
</dbReference>
<sequence length="274" mass="29345">MDLTSGVRLSSGWVFLDRKFIDRKFLELSAVDYLKDVMTTDTTNSPVAQTAAPSGRGKGGVRFGASQKAESLFHAAQRHSIRVRVLKTALPVAAVALAAVFSWYTFLATPATPIKVEMNTGGENGKLVMASPHLNGYTKDNKPYSMTASKATQDAKNSGVITLEGIQAELPVGERGTAKVEAASGIYDNANGRLQLDKDFVVTTNEGLRAVMRSADVNLKSGQITTDKPVDIRSGNTHILADTMQVKDNGKVLIFENRVQMTVDGSVVSGNKAP</sequence>
<protein>
    <recommendedName>
        <fullName evidence="4">LPS export ABC transporter periplasmic protein LptC</fullName>
    </recommendedName>
</protein>
<dbReference type="InterPro" id="IPR026265">
    <property type="entry name" value="LptC"/>
</dbReference>
<dbReference type="Proteomes" id="UP000246073">
    <property type="component" value="Unassembled WGS sequence"/>
</dbReference>
<feature type="transmembrane region" description="Helical" evidence="1">
    <location>
        <begin position="88"/>
        <end position="106"/>
    </location>
</feature>
<evidence type="ECO:0008006" key="4">
    <source>
        <dbReference type="Google" id="ProtNLM"/>
    </source>
</evidence>
<name>A0A2P9HJP3_9HYPH</name>